<dbReference type="InterPro" id="IPR036390">
    <property type="entry name" value="WH_DNA-bd_sf"/>
</dbReference>
<dbReference type="GO" id="GO:0003700">
    <property type="term" value="F:DNA-binding transcription factor activity"/>
    <property type="evidence" value="ECO:0007669"/>
    <property type="project" value="InterPro"/>
</dbReference>
<dbReference type="InterPro" id="IPR026881">
    <property type="entry name" value="WYL_dom"/>
</dbReference>
<evidence type="ECO:0000256" key="1">
    <source>
        <dbReference type="ARBA" id="ARBA00023015"/>
    </source>
</evidence>
<dbReference type="AlphaFoldDB" id="A0A6I6L774"/>
<dbReference type="InterPro" id="IPR051534">
    <property type="entry name" value="CBASS_pafABC_assoc_protein"/>
</dbReference>
<dbReference type="PIRSF" id="PIRSF016838">
    <property type="entry name" value="PafC"/>
    <property type="match status" value="1"/>
</dbReference>
<dbReference type="SUPFAM" id="SSF46785">
    <property type="entry name" value="Winged helix' DNA-binding domain"/>
    <property type="match status" value="1"/>
</dbReference>
<keyword evidence="2" id="KW-0804">Transcription</keyword>
<reference evidence="5" key="1">
    <citation type="submission" date="2019-01" db="EMBL/GenBank/DDBJ databases">
        <title>Sphingorhabdus lacus sp.nov., isolated from an oligotrophic freshwater lake.</title>
        <authorList>
            <person name="Park M."/>
        </authorList>
    </citation>
    <scope>NUCLEOTIDE SEQUENCE [LARGE SCALE GENOMIC DNA]</scope>
    <source>
        <strain evidence="5">IMCC1753</strain>
    </source>
</reference>
<dbReference type="Proteomes" id="UP000428803">
    <property type="component" value="Chromosome"/>
</dbReference>
<evidence type="ECO:0000313" key="4">
    <source>
        <dbReference type="EMBL" id="QGY80141.1"/>
    </source>
</evidence>
<dbReference type="Gene3D" id="1.10.10.10">
    <property type="entry name" value="Winged helix-like DNA-binding domain superfamily/Winged helix DNA-binding domain"/>
    <property type="match status" value="1"/>
</dbReference>
<evidence type="ECO:0000256" key="2">
    <source>
        <dbReference type="ARBA" id="ARBA00023163"/>
    </source>
</evidence>
<dbReference type="InterPro" id="IPR028349">
    <property type="entry name" value="PafC-like"/>
</dbReference>
<keyword evidence="5" id="KW-1185">Reference proteome</keyword>
<organism evidence="4 5">
    <name type="scientific">Sphingorhabdus lacus</name>
    <dbReference type="NCBI Taxonomy" id="392610"/>
    <lineage>
        <taxon>Bacteria</taxon>
        <taxon>Pseudomonadati</taxon>
        <taxon>Pseudomonadota</taxon>
        <taxon>Alphaproteobacteria</taxon>
        <taxon>Sphingomonadales</taxon>
        <taxon>Sphingomonadaceae</taxon>
        <taxon>Sphingorhabdus</taxon>
    </lineage>
</organism>
<sequence>MRASRLLSILILLQLRTRLTAEYLAEEFEVSVRTIYRDIDALSAAGVPVYGDRGPGGGFALLGGYKTRLTGLNTSEAEAMLMIGLPGQAAELGLGAAAERAKGKLLAALTPEGNAVADRITGRFHLDPVDWYQAAEPIACLPSLARAVIDNHSISMIYESWKGVKERTVDPIGLVQKGANWYLVGRAQGGMRTYRVGAIQRMNVLEQQFQRPADFDLATHWTQQLQRFEQELRPEVAHVSASTEGCRRLAELGAYAARAVAEGSATDARGWRKIHLPFENMEQGARLLLSLGPEIRVQGPPKLRDAVRDMAQAALENLEDVE</sequence>
<dbReference type="InterPro" id="IPR057727">
    <property type="entry name" value="WCX_dom"/>
</dbReference>
<dbReference type="Pfam" id="PF25583">
    <property type="entry name" value="WCX"/>
    <property type="match status" value="1"/>
</dbReference>
<protein>
    <submittedName>
        <fullName evidence="4">WYL domain-containing protein</fullName>
    </submittedName>
</protein>
<dbReference type="InterPro" id="IPR036388">
    <property type="entry name" value="WH-like_DNA-bd_sf"/>
</dbReference>
<dbReference type="InterPro" id="IPR013196">
    <property type="entry name" value="HTH_11"/>
</dbReference>
<name>A0A6I6L774_9SPHN</name>
<evidence type="ECO:0000313" key="5">
    <source>
        <dbReference type="Proteomes" id="UP000428803"/>
    </source>
</evidence>
<dbReference type="KEGG" id="slaa:EUU25_05625"/>
<gene>
    <name evidence="4" type="ORF">EUU25_05625</name>
</gene>
<dbReference type="PROSITE" id="PS51000">
    <property type="entry name" value="HTH_DEOR_2"/>
    <property type="match status" value="1"/>
</dbReference>
<evidence type="ECO:0000259" key="3">
    <source>
        <dbReference type="PROSITE" id="PS51000"/>
    </source>
</evidence>
<dbReference type="PANTHER" id="PTHR34580">
    <property type="match status" value="1"/>
</dbReference>
<dbReference type="RefSeq" id="WP_158899072.1">
    <property type="nucleotide sequence ID" value="NZ_CP035733.1"/>
</dbReference>
<dbReference type="OrthoDB" id="9807255at2"/>
<accession>A0A6I6L774</accession>
<dbReference type="InterPro" id="IPR001034">
    <property type="entry name" value="DeoR_HTH"/>
</dbReference>
<keyword evidence="1" id="KW-0805">Transcription regulation</keyword>
<dbReference type="EMBL" id="CP035733">
    <property type="protein sequence ID" value="QGY80141.1"/>
    <property type="molecule type" value="Genomic_DNA"/>
</dbReference>
<dbReference type="Pfam" id="PF13280">
    <property type="entry name" value="WYL"/>
    <property type="match status" value="1"/>
</dbReference>
<feature type="domain" description="HTH deoR-type" evidence="3">
    <location>
        <begin position="2"/>
        <end position="67"/>
    </location>
</feature>
<proteinExistence type="predicted"/>
<dbReference type="Pfam" id="PF08279">
    <property type="entry name" value="HTH_11"/>
    <property type="match status" value="1"/>
</dbReference>
<dbReference type="PROSITE" id="PS52050">
    <property type="entry name" value="WYL"/>
    <property type="match status" value="1"/>
</dbReference>
<dbReference type="PANTHER" id="PTHR34580:SF1">
    <property type="entry name" value="PROTEIN PAFC"/>
    <property type="match status" value="1"/>
</dbReference>